<protein>
    <submittedName>
        <fullName evidence="1">Uncharacterized protein</fullName>
    </submittedName>
</protein>
<keyword evidence="2" id="KW-1185">Reference proteome</keyword>
<gene>
    <name evidence="1" type="ORF">NLG97_g5069</name>
</gene>
<reference evidence="1" key="1">
    <citation type="submission" date="2022-07" db="EMBL/GenBank/DDBJ databases">
        <title>Genome Sequence of Lecanicillium saksenae.</title>
        <authorList>
            <person name="Buettner E."/>
        </authorList>
    </citation>
    <scope>NUCLEOTIDE SEQUENCE</scope>
    <source>
        <strain evidence="1">VT-O1</strain>
    </source>
</reference>
<organism evidence="1 2">
    <name type="scientific">Lecanicillium saksenae</name>
    <dbReference type="NCBI Taxonomy" id="468837"/>
    <lineage>
        <taxon>Eukaryota</taxon>
        <taxon>Fungi</taxon>
        <taxon>Dikarya</taxon>
        <taxon>Ascomycota</taxon>
        <taxon>Pezizomycotina</taxon>
        <taxon>Sordariomycetes</taxon>
        <taxon>Hypocreomycetidae</taxon>
        <taxon>Hypocreales</taxon>
        <taxon>Cordycipitaceae</taxon>
        <taxon>Lecanicillium</taxon>
    </lineage>
</organism>
<evidence type="ECO:0000313" key="1">
    <source>
        <dbReference type="EMBL" id="KAJ3492907.1"/>
    </source>
</evidence>
<dbReference type="Proteomes" id="UP001148737">
    <property type="component" value="Unassembled WGS sequence"/>
</dbReference>
<name>A0ACC1QTH0_9HYPO</name>
<sequence length="799" mass="87670">MNADEEELVNFYRDRVAAHRRLLSPTSDTLWEKFHWSGWSISLLILAATLLYRAYGQQPGTLDAVLHSAGSILLETLVFILPARLIFALDSWVNPSQQMSDTANTHAAKSDAMRRIIGIDRPGGMMASVLKARSRALSATGNVFGMKAQSDRPPGLGNIDNSCYQNSILQGLSSLDSMPEFLSTCLENLDTEQSNSSVAQTLKTLISDLNDFENNGQTLWTPRVLKSMSTWTQQDAQEYYSKILDDIEKGVAKAVLESRPRRGLESEVPAKNDTATSENSDDSGYQSANPDPRLAEMKLIRNPLEGLLAQRVACIRCGHSDGISMIPFNCLTLSLGLEKHQHDLYERLDAYTKVEAIEGVECPKCTLLKTQRLLTSLLEKMKENNMPEAQLADQTKRLEAVNLALEEDDFDEKTLHGACKISPKSKVTTTKTKQIVIGRPPQSLVVHMNRSVFDPTTFDMIKNSAPVQFPMTLDLGPWCLGSSGGKAVRDDGEEQWPTGSMTSLIAGDSSPSRLSGPIYELRAAVTHYGRHENGHYICYRKYPRSAPASPASPAEKTEAESAEAADTEATTESPREKPTKLELESEPATSAAQTEQADEVAKQDEAGEEAGAANSEDNNTSEDNNASAITAEDKTEGTDAENAEKEDGSDKDPNADSKPEKPSEVSVTNEPTWWRLSDHNVSKVTDETVMSLSPGVFMLFYECVDPNMVLDAEEDEMQDAEDSLPKMVHHEVTDLDSPPGLEYERDDATMTSTASTVTETETELDNRSDSSATETDNTTVGTAESVSLPDSDDEEVEKR</sequence>
<evidence type="ECO:0000313" key="2">
    <source>
        <dbReference type="Proteomes" id="UP001148737"/>
    </source>
</evidence>
<comment type="caution">
    <text evidence="1">The sequence shown here is derived from an EMBL/GenBank/DDBJ whole genome shotgun (WGS) entry which is preliminary data.</text>
</comment>
<accession>A0ACC1QTH0</accession>
<dbReference type="EMBL" id="JANAKD010000546">
    <property type="protein sequence ID" value="KAJ3492907.1"/>
    <property type="molecule type" value="Genomic_DNA"/>
</dbReference>
<proteinExistence type="predicted"/>